<dbReference type="Ensembl" id="ENSMMUT00000084276.1">
    <property type="protein sequence ID" value="ENSMMUP00000071541.1"/>
    <property type="gene ID" value="ENSMMUG00000062011.1"/>
</dbReference>
<reference evidence="2" key="1">
    <citation type="journal article" date="2007" name="Science">
        <title>Evolutionary and biomedical insights from the rhesus macaque genome.</title>
        <authorList>
            <person name="Gibbs R.A."/>
            <person name="Rogers J."/>
            <person name="Katze M.G."/>
            <person name="Bumgarner R."/>
            <person name="Weinstock G.M."/>
            <person name="Mardis E.R."/>
            <person name="Remington K.A."/>
            <person name="Strausberg R.L."/>
            <person name="Venter J.C."/>
            <person name="Wilson R.K."/>
            <person name="Batzer M.A."/>
            <person name="Bustamante C.D."/>
            <person name="Eichler E.E."/>
            <person name="Hahn M.W."/>
            <person name="Hardison R.C."/>
            <person name="Makova K.D."/>
            <person name="Miller W."/>
            <person name="Milosavljevic A."/>
            <person name="Palermo R.E."/>
            <person name="Siepel A."/>
            <person name="Sikela J.M."/>
            <person name="Attaway T."/>
            <person name="Bell S."/>
            <person name="Bernard K.E."/>
            <person name="Buhay C.J."/>
            <person name="Chandrabose M.N."/>
            <person name="Dao M."/>
            <person name="Davis C."/>
            <person name="Delehaunty K.D."/>
            <person name="Ding Y."/>
            <person name="Dinh H.H."/>
            <person name="Dugan-Rocha S."/>
            <person name="Fulton L.A."/>
            <person name="Gabisi R.A."/>
            <person name="Garner T.T."/>
            <person name="Godfrey J."/>
            <person name="Hawes A.C."/>
            <person name="Hernandez J."/>
            <person name="Hines S."/>
            <person name="Holder M."/>
            <person name="Hume J."/>
            <person name="Jhangiani S.N."/>
            <person name="Joshi V."/>
            <person name="Khan Z.M."/>
            <person name="Kirkness E.F."/>
            <person name="Cree A."/>
            <person name="Fowler R.G."/>
            <person name="Lee S."/>
            <person name="Lewis L.R."/>
            <person name="Li Z."/>
            <person name="Liu Y.-S."/>
            <person name="Moore S.M."/>
            <person name="Muzny D."/>
            <person name="Nazareth L.V."/>
            <person name="Ngo D.N."/>
            <person name="Okwuonu G.O."/>
            <person name="Pai G."/>
            <person name="Parker D."/>
            <person name="Paul H.A."/>
            <person name="Pfannkoch C."/>
            <person name="Pohl C.S."/>
            <person name="Rogers Y.-H.C."/>
            <person name="Ruiz S.J."/>
            <person name="Sabo A."/>
            <person name="Santibanez J."/>
            <person name="Schneider B.W."/>
            <person name="Smith S.M."/>
            <person name="Sodergren E."/>
            <person name="Svatek A.F."/>
            <person name="Utterback T.R."/>
            <person name="Vattathil S."/>
            <person name="Warren W."/>
            <person name="White C.S."/>
            <person name="Chinwalla A.T."/>
            <person name="Feng Y."/>
            <person name="Halpern A.L."/>
            <person name="Hillier L.W."/>
            <person name="Huang X."/>
            <person name="Minx P."/>
            <person name="Nelson J.O."/>
            <person name="Pepin K.H."/>
            <person name="Qin X."/>
            <person name="Sutton G.G."/>
            <person name="Venter E."/>
            <person name="Walenz B.P."/>
            <person name="Wallis J.W."/>
            <person name="Worley K.C."/>
            <person name="Yang S.-P."/>
            <person name="Jones S.M."/>
            <person name="Marra M.A."/>
            <person name="Rocchi M."/>
            <person name="Schein J.E."/>
            <person name="Baertsch R."/>
            <person name="Clarke L."/>
            <person name="Csuros M."/>
            <person name="Glasscock J."/>
            <person name="Harris R.A."/>
            <person name="Havlak P."/>
            <person name="Jackson A.R."/>
            <person name="Jiang H."/>
            <person name="Liu Y."/>
            <person name="Messina D.N."/>
            <person name="Shen Y."/>
            <person name="Song H.X.-Z."/>
            <person name="Wylie T."/>
            <person name="Zhang L."/>
            <person name="Birney E."/>
            <person name="Han K."/>
            <person name="Konkel M.K."/>
            <person name="Lee J."/>
            <person name="Smit A.F.A."/>
            <person name="Ullmer B."/>
            <person name="Wang H."/>
            <person name="Xing J."/>
            <person name="Burhans R."/>
            <person name="Cheng Z."/>
            <person name="Karro J.E."/>
            <person name="Ma J."/>
            <person name="Raney B."/>
            <person name="She X."/>
            <person name="Cox M.J."/>
            <person name="Demuth J.P."/>
            <person name="Dumas L.J."/>
            <person name="Han S.-G."/>
            <person name="Hopkins J."/>
            <person name="Karimpour-Fard A."/>
            <person name="Kim Y.H."/>
            <person name="Pollack J.R."/>
            <person name="Vinar T."/>
            <person name="Addo-Quaye C."/>
            <person name="Degenhardt J."/>
            <person name="Denby A."/>
            <person name="Hubisz M.J."/>
            <person name="Indap A."/>
            <person name="Kosiol C."/>
            <person name="Lahn B.T."/>
            <person name="Lawson H.A."/>
            <person name="Marklein A."/>
            <person name="Nielsen R."/>
            <person name="Vallender E.J."/>
            <person name="Clark A.G."/>
            <person name="Ferguson B."/>
            <person name="Hernandez R.D."/>
            <person name="Hirani K."/>
            <person name="Kehrer-Sawatzki H."/>
            <person name="Kolb J."/>
            <person name="Patil S."/>
            <person name="Pu L.-L."/>
            <person name="Ren Y."/>
            <person name="Smith D.G."/>
            <person name="Wheeler D.A."/>
            <person name="Schenck I."/>
            <person name="Ball E.V."/>
            <person name="Chen R."/>
            <person name="Cooper D.N."/>
            <person name="Giardine B."/>
            <person name="Hsu F."/>
            <person name="Kent W.J."/>
            <person name="Lesk A."/>
            <person name="Nelson D.L."/>
            <person name="O'brien W.E."/>
            <person name="Pruefer K."/>
            <person name="Stenson P.D."/>
            <person name="Wallace J.C."/>
            <person name="Ke H."/>
            <person name="Liu X.-M."/>
            <person name="Wang P."/>
            <person name="Xiang A.P."/>
            <person name="Yang F."/>
            <person name="Barber G.P."/>
            <person name="Haussler D."/>
            <person name="Karolchik D."/>
            <person name="Kern A.D."/>
            <person name="Kuhn R.M."/>
            <person name="Smith K.E."/>
            <person name="Zwieg A.S."/>
        </authorList>
    </citation>
    <scope>NUCLEOTIDE SEQUENCE [LARGE SCALE GENOMIC DNA]</scope>
    <source>
        <strain evidence="2">17573</strain>
    </source>
</reference>
<dbReference type="Proteomes" id="UP000006718">
    <property type="component" value="Chromosome 2"/>
</dbReference>
<dbReference type="InParanoid" id="A0A5F8A3Q8"/>
<evidence type="ECO:0000313" key="1">
    <source>
        <dbReference type="Ensembl" id="ENSMMUP00000071541.1"/>
    </source>
</evidence>
<dbReference type="VEuPathDB" id="HostDB:ENSMMUG00000062011"/>
<dbReference type="PANTHER" id="PTHR12138:SF135">
    <property type="entry name" value="SAM DOMAIN-CONTAINING PROTEIN"/>
    <property type="match status" value="1"/>
</dbReference>
<dbReference type="Bgee" id="ENSMMUG00000062011">
    <property type="expression patterns" value="Expressed in spermatid and 1 other cell type or tissue"/>
</dbReference>
<protein>
    <submittedName>
        <fullName evidence="1">Uncharacterized protein</fullName>
    </submittedName>
</protein>
<reference evidence="1" key="2">
    <citation type="submission" date="2019-01" db="EMBL/GenBank/DDBJ databases">
        <authorList>
            <person name="Graves T."/>
            <person name="Eichler E.E."/>
            <person name="Wilson R.K."/>
        </authorList>
    </citation>
    <scope>NUCLEOTIDE SEQUENCE [LARGE SCALE GENOMIC DNA]</scope>
    <source>
        <strain evidence="1">17573</strain>
    </source>
</reference>
<dbReference type="PANTHER" id="PTHR12138">
    <property type="entry name" value="PRIMATE-EXPANDED PROTEIN FAMILY"/>
    <property type="match status" value="1"/>
</dbReference>
<dbReference type="PRINTS" id="PR02045">
    <property type="entry name" value="F138DOMAIN"/>
</dbReference>
<proteinExistence type="predicted"/>
<keyword evidence="2" id="KW-1185">Reference proteome</keyword>
<dbReference type="GeneTree" id="ENSGT00940000164709"/>
<evidence type="ECO:0000313" key="2">
    <source>
        <dbReference type="Proteomes" id="UP000006718"/>
    </source>
</evidence>
<reference evidence="1" key="3">
    <citation type="submission" date="2025-08" db="UniProtKB">
        <authorList>
            <consortium name="Ensembl"/>
        </authorList>
    </citation>
    <scope>IDENTIFICATION</scope>
    <source>
        <strain evidence="1">17573</strain>
    </source>
</reference>
<organism evidence="1 2">
    <name type="scientific">Macaca mulatta</name>
    <name type="common">Rhesus macaque</name>
    <dbReference type="NCBI Taxonomy" id="9544"/>
    <lineage>
        <taxon>Eukaryota</taxon>
        <taxon>Metazoa</taxon>
        <taxon>Chordata</taxon>
        <taxon>Craniata</taxon>
        <taxon>Vertebrata</taxon>
        <taxon>Euteleostomi</taxon>
        <taxon>Mammalia</taxon>
        <taxon>Eutheria</taxon>
        <taxon>Euarchontoglires</taxon>
        <taxon>Primates</taxon>
        <taxon>Haplorrhini</taxon>
        <taxon>Catarrhini</taxon>
        <taxon>Cercopithecidae</taxon>
        <taxon>Cercopithecinae</taxon>
        <taxon>Macaca</taxon>
    </lineage>
</organism>
<reference evidence="1" key="4">
    <citation type="submission" date="2025-09" db="UniProtKB">
        <authorList>
            <consortium name="Ensembl"/>
        </authorList>
    </citation>
    <scope>IDENTIFICATION</scope>
    <source>
        <strain evidence="1">17573</strain>
    </source>
</reference>
<sequence>SAHLGLPKCWDYRCEPPHPGEFLYFLVETEFCYVGQAGLELLASSDLPVSDSQTAGIIGVSHHSQPRSGLFSWHESERKHTSSCQAWAQNWHTVTPATFPWPSQIRKSACIQVMGNRLFNGNSFKATLQRDSDTGRPKEKAPAT</sequence>
<dbReference type="STRING" id="9544.ENSMMUP00000071541"/>
<name>A0A5F8A3Q8_MACMU</name>
<accession>A0A5F8A3Q8</accession>
<dbReference type="AlphaFoldDB" id="A0A5F8A3Q8"/>